<accession>A0ABP9W6B8</accession>
<reference evidence="5 6" key="1">
    <citation type="submission" date="2024-02" db="EMBL/GenBank/DDBJ databases">
        <title>Deinococcus carri NBRC 110142.</title>
        <authorList>
            <person name="Ichikawa N."/>
            <person name="Katano-Makiyama Y."/>
            <person name="Hidaka K."/>
        </authorList>
    </citation>
    <scope>NUCLEOTIDE SEQUENCE [LARGE SCALE GENOMIC DNA]</scope>
    <source>
        <strain evidence="5 6">NBRC 110142</strain>
    </source>
</reference>
<organism evidence="5 6">
    <name type="scientific">Deinococcus carri</name>
    <dbReference type="NCBI Taxonomy" id="1211323"/>
    <lineage>
        <taxon>Bacteria</taxon>
        <taxon>Thermotogati</taxon>
        <taxon>Deinococcota</taxon>
        <taxon>Deinococci</taxon>
        <taxon>Deinococcales</taxon>
        <taxon>Deinococcaceae</taxon>
        <taxon>Deinococcus</taxon>
    </lineage>
</organism>
<dbReference type="CDD" id="cd00090">
    <property type="entry name" value="HTH_ARSR"/>
    <property type="match status" value="1"/>
</dbReference>
<dbReference type="PANTHER" id="PTHR33154:SF18">
    <property type="entry name" value="ARSENICAL RESISTANCE OPERON REPRESSOR"/>
    <property type="match status" value="1"/>
</dbReference>
<keyword evidence="3" id="KW-0804">Transcription</keyword>
<proteinExistence type="predicted"/>
<dbReference type="Pfam" id="PF01022">
    <property type="entry name" value="HTH_5"/>
    <property type="match status" value="1"/>
</dbReference>
<dbReference type="InterPro" id="IPR036390">
    <property type="entry name" value="WH_DNA-bd_sf"/>
</dbReference>
<keyword evidence="6" id="KW-1185">Reference proteome</keyword>
<dbReference type="InterPro" id="IPR036388">
    <property type="entry name" value="WH-like_DNA-bd_sf"/>
</dbReference>
<dbReference type="EMBL" id="BAABRP010000002">
    <property type="protein sequence ID" value="GAA5512335.1"/>
    <property type="molecule type" value="Genomic_DNA"/>
</dbReference>
<evidence type="ECO:0000313" key="6">
    <source>
        <dbReference type="Proteomes" id="UP001401887"/>
    </source>
</evidence>
<dbReference type="RefSeq" id="WP_345462032.1">
    <property type="nucleotide sequence ID" value="NZ_BAABRP010000002.1"/>
</dbReference>
<gene>
    <name evidence="5" type="ORF">Dcar01_01049</name>
</gene>
<evidence type="ECO:0000313" key="5">
    <source>
        <dbReference type="EMBL" id="GAA5512335.1"/>
    </source>
</evidence>
<protein>
    <recommendedName>
        <fullName evidence="4">HTH arsR-type domain-containing protein</fullName>
    </recommendedName>
</protein>
<dbReference type="NCBIfam" id="NF033788">
    <property type="entry name" value="HTH_metalloreg"/>
    <property type="match status" value="1"/>
</dbReference>
<keyword evidence="2" id="KW-0238">DNA-binding</keyword>
<dbReference type="SUPFAM" id="SSF46785">
    <property type="entry name" value="Winged helix' DNA-binding domain"/>
    <property type="match status" value="1"/>
</dbReference>
<sequence>MDFNTTAEVFKALGDPHRLKALHFLATATPECCQNGEGVCACDLVTSLGLAQPTVSHHMRLLVQAGLVTAKKRGRWMHYALSAAGLQTVQTLLDGLKAQAAPVSTCATSAARSPAQAS</sequence>
<evidence type="ECO:0000256" key="3">
    <source>
        <dbReference type="ARBA" id="ARBA00023163"/>
    </source>
</evidence>
<evidence type="ECO:0000259" key="4">
    <source>
        <dbReference type="PROSITE" id="PS50987"/>
    </source>
</evidence>
<evidence type="ECO:0000256" key="2">
    <source>
        <dbReference type="ARBA" id="ARBA00023125"/>
    </source>
</evidence>
<dbReference type="InterPro" id="IPR051081">
    <property type="entry name" value="HTH_MetalResp_TranReg"/>
</dbReference>
<comment type="caution">
    <text evidence="5">The sequence shown here is derived from an EMBL/GenBank/DDBJ whole genome shotgun (WGS) entry which is preliminary data.</text>
</comment>
<keyword evidence="1" id="KW-0805">Transcription regulation</keyword>
<dbReference type="Proteomes" id="UP001401887">
    <property type="component" value="Unassembled WGS sequence"/>
</dbReference>
<dbReference type="InterPro" id="IPR011991">
    <property type="entry name" value="ArsR-like_HTH"/>
</dbReference>
<evidence type="ECO:0000256" key="1">
    <source>
        <dbReference type="ARBA" id="ARBA00023015"/>
    </source>
</evidence>
<name>A0ABP9W6B8_9DEIO</name>
<dbReference type="PROSITE" id="PS50987">
    <property type="entry name" value="HTH_ARSR_2"/>
    <property type="match status" value="1"/>
</dbReference>
<dbReference type="SMART" id="SM00418">
    <property type="entry name" value="HTH_ARSR"/>
    <property type="match status" value="1"/>
</dbReference>
<dbReference type="InterPro" id="IPR001845">
    <property type="entry name" value="HTH_ArsR_DNA-bd_dom"/>
</dbReference>
<dbReference type="PANTHER" id="PTHR33154">
    <property type="entry name" value="TRANSCRIPTIONAL REGULATOR, ARSR FAMILY"/>
    <property type="match status" value="1"/>
</dbReference>
<dbReference type="Gene3D" id="1.10.10.10">
    <property type="entry name" value="Winged helix-like DNA-binding domain superfamily/Winged helix DNA-binding domain"/>
    <property type="match status" value="1"/>
</dbReference>
<feature type="domain" description="HTH arsR-type" evidence="4">
    <location>
        <begin position="1"/>
        <end position="104"/>
    </location>
</feature>